<dbReference type="RefSeq" id="WP_162670377.1">
    <property type="nucleotide sequence ID" value="NZ_LR593886.1"/>
</dbReference>
<evidence type="ECO:0000313" key="2">
    <source>
        <dbReference type="EMBL" id="VTR96036.1"/>
    </source>
</evidence>
<dbReference type="EMBL" id="LR593886">
    <property type="protein sequence ID" value="VTR96036.1"/>
    <property type="molecule type" value="Genomic_DNA"/>
</dbReference>
<gene>
    <name evidence="2" type="ORF">SOIL9_16780</name>
</gene>
<feature type="region of interest" description="Disordered" evidence="1">
    <location>
        <begin position="267"/>
        <end position="295"/>
    </location>
</feature>
<keyword evidence="3" id="KW-1185">Reference proteome</keyword>
<dbReference type="Proteomes" id="UP000464178">
    <property type="component" value="Chromosome"/>
</dbReference>
<reference evidence="2 3" key="1">
    <citation type="submission" date="2019-05" db="EMBL/GenBank/DDBJ databases">
        <authorList>
            <consortium name="Science for Life Laboratories"/>
        </authorList>
    </citation>
    <scope>NUCLEOTIDE SEQUENCE [LARGE SCALE GENOMIC DNA]</scope>
    <source>
        <strain evidence="2">Soil9</strain>
    </source>
</reference>
<accession>A0A6P2D6E2</accession>
<dbReference type="Pfam" id="PF25209">
    <property type="entry name" value="Phage_capsid_4"/>
    <property type="match status" value="1"/>
</dbReference>
<feature type="compositionally biased region" description="Acidic residues" evidence="1">
    <location>
        <begin position="271"/>
        <end position="282"/>
    </location>
</feature>
<dbReference type="AlphaFoldDB" id="A0A6P2D6E2"/>
<proteinExistence type="predicted"/>
<evidence type="ECO:0000256" key="1">
    <source>
        <dbReference type="SAM" id="MobiDB-lite"/>
    </source>
</evidence>
<protein>
    <submittedName>
        <fullName evidence="2">Uncharacterized protein</fullName>
    </submittedName>
</protein>
<evidence type="ECO:0000313" key="3">
    <source>
        <dbReference type="Proteomes" id="UP000464178"/>
    </source>
</evidence>
<organism evidence="2 3">
    <name type="scientific">Gemmata massiliana</name>
    <dbReference type="NCBI Taxonomy" id="1210884"/>
    <lineage>
        <taxon>Bacteria</taxon>
        <taxon>Pseudomonadati</taxon>
        <taxon>Planctomycetota</taxon>
        <taxon>Planctomycetia</taxon>
        <taxon>Gemmatales</taxon>
        <taxon>Gemmataceae</taxon>
        <taxon>Gemmata</taxon>
    </lineage>
</organism>
<dbReference type="KEGG" id="gms:SOIL9_16780"/>
<sequence length="778" mass="83067">MPNRQQRRKAVSVARRETRQIKAAVTAARAVAGSIPKTVPPQRISGRAAPVAITGAEAPTADQPARFEMVAYTGEAMRIGCYGDPVIVDLETADLSEPLIPALYDHWAHLSDIVGQVEGLAIENKELVARGRFTPIAPDPSGRGGNRAGEVLALARQGYQWQASVGADPAQVVKIEAGAVGVANWGREYPGPCVIGRGCKFREMSFVVLGGDRKTRVLAARDRTSNRLKPIRGSAMPTFEEWLAALGFPDASALDATQSANLKLMYQGEYPDGDAGDAETEPATEPPPVEPVTAAAQRPAIRATGRANMIAASNRAYAANVERVERINAIHAEHGCPQIDAGGGRMVSLAAHAIRSNWDVSRTELAAIRASRPNPEPNRTRDTDANRLQAATVEAAILITAGFSADRVGLWVASSDRERVMNEAVGSRFRGYSLHAVMDETIRAAGHHFHGSRKSDDFIRAALDADRMIRASQGFTTVSLSNVLGNTANKAMNAAYEAQAVAWKLIAAVRSHSDFKAVTRVRLDSTGAFKKVGQDGELKHVGLSEGAYTNQLATFGAIIALTRQMMINDDLQAFLEIPRLLGRMSALRIEELVFVTLLSNPGSFFSGGNGNLLTGAGSAFGVAALTASEAAFDNQVDSNGKPILTVPDRVLVPTTLKTPAAIMYKDTTLVTTTDTQLYSADNPHAGKYQPVVSPYLNNTAIKDQDGAAITGQSSTAWYQFANPAVRAAIAVAFLNGQETPTIQDAETDFSTLGRQWRAFHDFGVGMEDTTAVVKNAGA</sequence>
<name>A0A6P2D6E2_9BACT</name>